<evidence type="ECO:0000313" key="1">
    <source>
        <dbReference type="EMBL" id="VDO12936.1"/>
    </source>
</evidence>
<evidence type="ECO:0000313" key="2">
    <source>
        <dbReference type="Proteomes" id="UP000280834"/>
    </source>
</evidence>
<protein>
    <submittedName>
        <fullName evidence="1 3">Uncharacterized protein</fullName>
    </submittedName>
</protein>
<name>A0A0R3QAC7_9BILA</name>
<reference evidence="3" key="1">
    <citation type="submission" date="2017-02" db="UniProtKB">
        <authorList>
            <consortium name="WormBaseParasite"/>
        </authorList>
    </citation>
    <scope>IDENTIFICATION</scope>
</reference>
<evidence type="ECO:0000313" key="3">
    <source>
        <dbReference type="WBParaSite" id="BTMF_0000329601-mRNA-1"/>
    </source>
</evidence>
<reference evidence="1 2" key="2">
    <citation type="submission" date="2018-11" db="EMBL/GenBank/DDBJ databases">
        <authorList>
            <consortium name="Pathogen Informatics"/>
        </authorList>
    </citation>
    <scope>NUCLEOTIDE SEQUENCE [LARGE SCALE GENOMIC DNA]</scope>
</reference>
<dbReference type="WBParaSite" id="BTMF_0000329601-mRNA-1">
    <property type="protein sequence ID" value="BTMF_0000329601-mRNA-1"/>
    <property type="gene ID" value="BTMF_0000329601"/>
</dbReference>
<organism evidence="3">
    <name type="scientific">Brugia timori</name>
    <dbReference type="NCBI Taxonomy" id="42155"/>
    <lineage>
        <taxon>Eukaryota</taxon>
        <taxon>Metazoa</taxon>
        <taxon>Ecdysozoa</taxon>
        <taxon>Nematoda</taxon>
        <taxon>Chromadorea</taxon>
        <taxon>Rhabditida</taxon>
        <taxon>Spirurina</taxon>
        <taxon>Spiruromorpha</taxon>
        <taxon>Filarioidea</taxon>
        <taxon>Onchocercidae</taxon>
        <taxon>Brugia</taxon>
    </lineage>
</organism>
<dbReference type="Proteomes" id="UP000280834">
    <property type="component" value="Unassembled WGS sequence"/>
</dbReference>
<dbReference type="EMBL" id="UZAG01002187">
    <property type="protein sequence ID" value="VDO12936.1"/>
    <property type="molecule type" value="Genomic_DNA"/>
</dbReference>
<proteinExistence type="predicted"/>
<gene>
    <name evidence="1" type="ORF">BTMF_LOCUS2609</name>
</gene>
<accession>A0A0R3QAC7</accession>
<keyword evidence="2" id="KW-1185">Reference proteome</keyword>
<sequence length="36" mass="4157">MRFLPLLSSVDRCHGLLSLIHVENHIQNPQTSSNIW</sequence>
<dbReference type="AlphaFoldDB" id="A0A0R3QAC7"/>